<evidence type="ECO:0000313" key="1">
    <source>
        <dbReference type="EMBL" id="OES25865.1"/>
    </source>
</evidence>
<dbReference type="AlphaFoldDB" id="A0AB36FSE5"/>
<gene>
    <name evidence="1" type="ORF">BFV95_4253</name>
</gene>
<reference evidence="1 2" key="1">
    <citation type="submission" date="2016-09" db="EMBL/GenBank/DDBJ databases">
        <title>Draft Genome Sequence of four Alteromonas macleodii strains isolated from copper coupons and grown long-term at elevated copper levels.</title>
        <authorList>
            <person name="Cusick K."/>
            <person name="Dale J."/>
            <person name="Little B."/>
            <person name="Biffinger J."/>
        </authorList>
    </citation>
    <scope>NUCLEOTIDE SEQUENCE [LARGE SCALE GENOMIC DNA]</scope>
    <source>
        <strain evidence="1 2">KCP01</strain>
    </source>
</reference>
<dbReference type="EMBL" id="MIPY01000038">
    <property type="protein sequence ID" value="OES25865.1"/>
    <property type="molecule type" value="Genomic_DNA"/>
</dbReference>
<dbReference type="RefSeq" id="WP_069945477.1">
    <property type="nucleotide sequence ID" value="NZ_MIPW01000055.1"/>
</dbReference>
<protein>
    <submittedName>
        <fullName evidence="1">SprT-like family protein</fullName>
    </submittedName>
</protein>
<dbReference type="Proteomes" id="UP000095392">
    <property type="component" value="Unassembled WGS sequence"/>
</dbReference>
<keyword evidence="2" id="KW-1185">Reference proteome</keyword>
<accession>A0AB36FSE5</accession>
<evidence type="ECO:0000313" key="2">
    <source>
        <dbReference type="Proteomes" id="UP000095392"/>
    </source>
</evidence>
<organism evidence="1 2">
    <name type="scientific">Alteromonas macleodii</name>
    <name type="common">Pseudoalteromonas macleodii</name>
    <dbReference type="NCBI Taxonomy" id="28108"/>
    <lineage>
        <taxon>Bacteria</taxon>
        <taxon>Pseudomonadati</taxon>
        <taxon>Pseudomonadota</taxon>
        <taxon>Gammaproteobacteria</taxon>
        <taxon>Alteromonadales</taxon>
        <taxon>Alteromonadaceae</taxon>
        <taxon>Alteromonas/Salinimonas group</taxon>
        <taxon>Alteromonas</taxon>
    </lineage>
</organism>
<name>A0AB36FSE5_ALTMA</name>
<sequence>MNTITFHDIEICYLQCLAVATAKWPVTKWQHQPQGVELSTQKRGYGFATIEGKVQINPAFVGTTAHNKLKATMFHELAHLIVGLSKHHNATFKRIEAILCDGLVVDQSEYILVKNNNGYPLRILAFSQSHVYDCGGAFRRTKKYTEYAPTDKRYHRVGQDRIVRYEYVDFALPLPANTITETDF</sequence>
<proteinExistence type="predicted"/>
<comment type="caution">
    <text evidence="1">The sequence shown here is derived from an EMBL/GenBank/DDBJ whole genome shotgun (WGS) entry which is preliminary data.</text>
</comment>